<dbReference type="InterPro" id="IPR043502">
    <property type="entry name" value="DNA/RNA_pol_sf"/>
</dbReference>
<reference evidence="2 3" key="1">
    <citation type="journal article" date="2021" name="Plant Biotechnol. J.">
        <title>Multi-omics assisted identification of the key and species-specific regulatory components of drought-tolerant mechanisms in Gossypium stocksii.</title>
        <authorList>
            <person name="Yu D."/>
            <person name="Ke L."/>
            <person name="Zhang D."/>
            <person name="Wu Y."/>
            <person name="Sun Y."/>
            <person name="Mei J."/>
            <person name="Sun J."/>
            <person name="Sun Y."/>
        </authorList>
    </citation>
    <scope>NUCLEOTIDE SEQUENCE [LARGE SCALE GENOMIC DNA]</scope>
    <source>
        <strain evidence="3">cv. E1</strain>
        <tissue evidence="2">Leaf</tissue>
    </source>
</reference>
<organism evidence="2 3">
    <name type="scientific">Gossypium stocksii</name>
    <dbReference type="NCBI Taxonomy" id="47602"/>
    <lineage>
        <taxon>Eukaryota</taxon>
        <taxon>Viridiplantae</taxon>
        <taxon>Streptophyta</taxon>
        <taxon>Embryophyta</taxon>
        <taxon>Tracheophyta</taxon>
        <taxon>Spermatophyta</taxon>
        <taxon>Magnoliopsida</taxon>
        <taxon>eudicotyledons</taxon>
        <taxon>Gunneridae</taxon>
        <taxon>Pentapetalae</taxon>
        <taxon>rosids</taxon>
        <taxon>malvids</taxon>
        <taxon>Malvales</taxon>
        <taxon>Malvaceae</taxon>
        <taxon>Malvoideae</taxon>
        <taxon>Gossypium</taxon>
    </lineage>
</organism>
<evidence type="ECO:0000259" key="1">
    <source>
        <dbReference type="PROSITE" id="PS50878"/>
    </source>
</evidence>
<keyword evidence="3" id="KW-1185">Reference proteome</keyword>
<sequence length="294" mass="33528">MRPTKAPGPDGFPALFFQKYWHIVGEEVVIGRCIDEAQSAFVPGRLISDNVFLAYEILHTFRQKRTGKKGYMAVKLDMSKAYDRVEWDFLKEVMLRMGFANEWMELIMKCITTTSYTINTSGERGRIFQASRGLRQGDTLSPFLFLLCSEGLSSLMRLALKKSLLKGAKASRRSLKFSHLLFATDCILFGEASDRGAIVIKGILKETWKKELIDSNFSEEVVEKILGIPLAEEPHEDFRAWSGEPSGEYTVRSAYKLLQSNDNDPRAYALQTDYKEFDKKLWPLNLPSKIKLTI</sequence>
<dbReference type="InterPro" id="IPR000477">
    <property type="entry name" value="RT_dom"/>
</dbReference>
<name>A0A9D4AJV2_9ROSI</name>
<evidence type="ECO:0000313" key="2">
    <source>
        <dbReference type="EMBL" id="KAH1122841.1"/>
    </source>
</evidence>
<dbReference type="SUPFAM" id="SSF56672">
    <property type="entry name" value="DNA/RNA polymerases"/>
    <property type="match status" value="1"/>
</dbReference>
<dbReference type="PROSITE" id="PS50878">
    <property type="entry name" value="RT_POL"/>
    <property type="match status" value="1"/>
</dbReference>
<comment type="caution">
    <text evidence="2">The sequence shown here is derived from an EMBL/GenBank/DDBJ whole genome shotgun (WGS) entry which is preliminary data.</text>
</comment>
<accession>A0A9D4AJV2</accession>
<dbReference type="EMBL" id="JAIQCV010000002">
    <property type="protein sequence ID" value="KAH1122841.1"/>
    <property type="molecule type" value="Genomic_DNA"/>
</dbReference>
<dbReference type="PANTHER" id="PTHR46890">
    <property type="entry name" value="NON-LTR RETROLELEMENT REVERSE TRANSCRIPTASE-LIKE PROTEIN-RELATED"/>
    <property type="match status" value="1"/>
</dbReference>
<proteinExistence type="predicted"/>
<dbReference type="PANTHER" id="PTHR46890:SF48">
    <property type="entry name" value="RNA-DIRECTED DNA POLYMERASE"/>
    <property type="match status" value="1"/>
</dbReference>
<protein>
    <recommendedName>
        <fullName evidence="1">Reverse transcriptase domain-containing protein</fullName>
    </recommendedName>
</protein>
<dbReference type="OrthoDB" id="1002360at2759"/>
<dbReference type="Pfam" id="PF00078">
    <property type="entry name" value="RVT_1"/>
    <property type="match status" value="1"/>
</dbReference>
<gene>
    <name evidence="2" type="ORF">J1N35_006001</name>
</gene>
<dbReference type="AlphaFoldDB" id="A0A9D4AJV2"/>
<feature type="domain" description="Reverse transcriptase" evidence="1">
    <location>
        <begin position="1"/>
        <end position="246"/>
    </location>
</feature>
<dbReference type="Proteomes" id="UP000828251">
    <property type="component" value="Unassembled WGS sequence"/>
</dbReference>
<evidence type="ECO:0000313" key="3">
    <source>
        <dbReference type="Proteomes" id="UP000828251"/>
    </source>
</evidence>
<dbReference type="InterPro" id="IPR052343">
    <property type="entry name" value="Retrotransposon-Effector_Assoc"/>
</dbReference>